<accession>A0A0A7CLN2</accession>
<dbReference type="AlphaFoldDB" id="A0A0A7CLN2"/>
<evidence type="ECO:0000256" key="2">
    <source>
        <dbReference type="SAM" id="SignalP"/>
    </source>
</evidence>
<protein>
    <submittedName>
        <fullName evidence="3">Secreted protein</fullName>
    </submittedName>
</protein>
<feature type="chain" id="PRO_5002036913" evidence="2">
    <location>
        <begin position="17"/>
        <end position="809"/>
    </location>
</feature>
<name>A0A0A7CLN2_ACHHY</name>
<proteinExistence type="predicted"/>
<evidence type="ECO:0000313" key="3">
    <source>
        <dbReference type="EMBL" id="AIG55797.1"/>
    </source>
</evidence>
<evidence type="ECO:0000256" key="1">
    <source>
        <dbReference type="SAM" id="MobiDB-lite"/>
    </source>
</evidence>
<feature type="signal peptide" evidence="2">
    <location>
        <begin position="1"/>
        <end position="16"/>
    </location>
</feature>
<feature type="region of interest" description="Disordered" evidence="1">
    <location>
        <begin position="737"/>
        <end position="765"/>
    </location>
</feature>
<dbReference type="PANTHER" id="PTHR33946:SF4">
    <property type="entry name" value="COAGULATION FACTOR XI"/>
    <property type="match status" value="1"/>
</dbReference>
<dbReference type="PANTHER" id="PTHR33946">
    <property type="match status" value="1"/>
</dbReference>
<reference evidence="3" key="1">
    <citation type="journal article" date="2014" name="Genome Biol. Evol.">
        <title>The secreted proteins of Achlya hypogyna and Thraustotheca clavata identify the ancestral oomycete secretome and reveal gene acquisitions by horizontal gene transfer.</title>
        <authorList>
            <person name="Misner I."/>
            <person name="Blouin N."/>
            <person name="Leonard G."/>
            <person name="Richards T.A."/>
            <person name="Lane C.E."/>
        </authorList>
    </citation>
    <scope>NUCLEOTIDE SEQUENCE</scope>
    <source>
        <strain evidence="3">ATCC 48635</strain>
    </source>
</reference>
<dbReference type="EMBL" id="KM038336">
    <property type="protein sequence ID" value="AIG55797.1"/>
    <property type="molecule type" value="Genomic_DNA"/>
</dbReference>
<sequence length="809" mass="88539">MVRTLSLLLLAAGVAGQTSTTPVPTPAVSNPPFTMTLVNSIQARVVAEAATWDETNQKFGLVLKQNTNTFEERYRAVMDTVNTASVEGALYYVQTEGIDKPLQTGCMRKTNMSYIWFLNITMVQPTFAIAEYQDNGGVVPEYGKFVAMDGGLCTPVGTETPLECLTYGGLNFNKNLGQWVGGEARKKNGRANYDDNYWFSFPNSCYTMRFDAKTKACRDLQKGGLCPIGTQPDGVKCTYSFDVLGYLAIDDLVGITSMKNTLTGQNFKGFSEFCKAGKTEYNFADSSSDLTFWNDPLEPAANANRTKVMMQKYNDLVQNGVGDQKHMKALPSVEELTKANPPCWKNSPRCATAANGCRRKLLSQICEVCSAPADDCKKPGPNDKAAPMLNKHYHRRAWQHARVVSDAATWDETNKKFGLVLKQNTNTFEERYRAAMDTVNTASVEGALFYVQTEGINRADSVQCMRKTNMSYIWFLNITIVQPTYAIAEYADNGGVVPEFGKFMAMDNGQCTPVNAKAELSDECQTVSGLNYHKNIGPYIGGEARLTHAKGNYADNYWFSYPNSCYSQTFVAKNDKCRKTQPGGLCPLGTQPDGVKCTYSFDILGYIRIDDLVGITSMKNAKTGEFYRDRVDFCKDGKVEYDFDAKSSDLTFWDNPLDVEANKNRTSQMLKLYNSMLKDAKGDYAHMKPLPSIEDLTKANPPCWMNSPRCATATNGCRRKLSSQICEVCSSPAADCKKPTSSDKVPPPLTKAALPPLPTNADGKTTIPRPVAVPGASGAPGDAAAGVASDATSAAIGASALVVMTAFLL</sequence>
<organism evidence="3">
    <name type="scientific">Achlya hypogyna</name>
    <name type="common">Oomycete</name>
    <name type="synonym">Protoachlya hypogyna</name>
    <dbReference type="NCBI Taxonomy" id="1202772"/>
    <lineage>
        <taxon>Eukaryota</taxon>
        <taxon>Sar</taxon>
        <taxon>Stramenopiles</taxon>
        <taxon>Oomycota</taxon>
        <taxon>Saprolegniomycetes</taxon>
        <taxon>Saprolegniales</taxon>
        <taxon>Achlyaceae</taxon>
        <taxon>Achlya</taxon>
    </lineage>
</organism>
<keyword evidence="2" id="KW-0732">Signal</keyword>